<keyword evidence="2" id="KW-0472">Membrane</keyword>
<reference evidence="5" key="1">
    <citation type="journal article" date="2019" name="Int. J. Syst. Evol. Microbiol.">
        <title>The Global Catalogue of Microorganisms (GCM) 10K type strain sequencing project: providing services to taxonomists for standard genome sequencing and annotation.</title>
        <authorList>
            <consortium name="The Broad Institute Genomics Platform"/>
            <consortium name="The Broad Institute Genome Sequencing Center for Infectious Disease"/>
            <person name="Wu L."/>
            <person name="Ma J."/>
        </authorList>
    </citation>
    <scope>NUCLEOTIDE SEQUENCE [LARGE SCALE GENOMIC DNA]</scope>
    <source>
        <strain evidence="5">CGMCC 4.7680</strain>
    </source>
</reference>
<keyword evidence="3" id="KW-0732">Signal</keyword>
<keyword evidence="2" id="KW-0812">Transmembrane</keyword>
<name>A0ABQ3KLB3_9PSEU</name>
<evidence type="ECO:0000256" key="2">
    <source>
        <dbReference type="SAM" id="Phobius"/>
    </source>
</evidence>
<feature type="signal peptide" evidence="3">
    <location>
        <begin position="1"/>
        <end position="25"/>
    </location>
</feature>
<evidence type="ECO:0000313" key="5">
    <source>
        <dbReference type="Proteomes" id="UP000649955"/>
    </source>
</evidence>
<evidence type="ECO:0000256" key="3">
    <source>
        <dbReference type="SAM" id="SignalP"/>
    </source>
</evidence>
<evidence type="ECO:0000313" key="4">
    <source>
        <dbReference type="EMBL" id="GHG29156.1"/>
    </source>
</evidence>
<accession>A0ABQ3KLB3</accession>
<feature type="chain" id="PRO_5047164242" description="Gram-positive cocci surface proteins LPxTG domain-containing protein" evidence="3">
    <location>
        <begin position="26"/>
        <end position="187"/>
    </location>
</feature>
<feature type="transmembrane region" description="Helical" evidence="2">
    <location>
        <begin position="161"/>
        <end position="180"/>
    </location>
</feature>
<gene>
    <name evidence="4" type="ORF">GCM10017567_56060</name>
</gene>
<comment type="caution">
    <text evidence="4">The sequence shown here is derived from an EMBL/GenBank/DDBJ whole genome shotgun (WGS) entry which is preliminary data.</text>
</comment>
<organism evidence="4 5">
    <name type="scientific">Amycolatopsis bullii</name>
    <dbReference type="NCBI Taxonomy" id="941987"/>
    <lineage>
        <taxon>Bacteria</taxon>
        <taxon>Bacillati</taxon>
        <taxon>Actinomycetota</taxon>
        <taxon>Actinomycetes</taxon>
        <taxon>Pseudonocardiales</taxon>
        <taxon>Pseudonocardiaceae</taxon>
        <taxon>Amycolatopsis</taxon>
    </lineage>
</organism>
<feature type="compositionally biased region" description="Low complexity" evidence="1">
    <location>
        <begin position="122"/>
        <end position="145"/>
    </location>
</feature>
<dbReference type="EMBL" id="BNAW01000029">
    <property type="protein sequence ID" value="GHG29156.1"/>
    <property type="molecule type" value="Genomic_DNA"/>
</dbReference>
<keyword evidence="5" id="KW-1185">Reference proteome</keyword>
<feature type="region of interest" description="Disordered" evidence="1">
    <location>
        <begin position="119"/>
        <end position="159"/>
    </location>
</feature>
<evidence type="ECO:0008006" key="6">
    <source>
        <dbReference type="Google" id="ProtNLM"/>
    </source>
</evidence>
<sequence>MLRVIAAAAGVAAGFVLLSPVVASAAEAPTGNVASVHVAVAGSTVTVTATCVASGVPADASYFARSGDRVLGGGPLTLNGNKRSITFKGVRPGDYRTEVFCDTHDKDFAGVTRFFTVPKPAPSTQSAKPAAKPAPQVGAKPQGAPQTGGGPADDESGATPLLVGGAVALVGAAGAGAVVLRRRAARR</sequence>
<dbReference type="RefSeq" id="WP_191314305.1">
    <property type="nucleotide sequence ID" value="NZ_BNAW01000029.1"/>
</dbReference>
<evidence type="ECO:0000256" key="1">
    <source>
        <dbReference type="SAM" id="MobiDB-lite"/>
    </source>
</evidence>
<proteinExistence type="predicted"/>
<keyword evidence="2" id="KW-1133">Transmembrane helix</keyword>
<dbReference type="Proteomes" id="UP000649955">
    <property type="component" value="Unassembled WGS sequence"/>
</dbReference>
<protein>
    <recommendedName>
        <fullName evidence="6">Gram-positive cocci surface proteins LPxTG domain-containing protein</fullName>
    </recommendedName>
</protein>